<sequence length="52" mass="5708">MLENTALRRDGDRLMLELPDHADVLVGDVVQSRFRTLAQELGCQPCIATAAP</sequence>
<reference evidence="1" key="1">
    <citation type="submission" date="2018-05" db="EMBL/GenBank/DDBJ databases">
        <authorList>
            <person name="Lanie J.A."/>
            <person name="Ng W.-L."/>
            <person name="Kazmierczak K.M."/>
            <person name="Andrzejewski T.M."/>
            <person name="Davidsen T.M."/>
            <person name="Wayne K.J."/>
            <person name="Tettelin H."/>
            <person name="Glass J.I."/>
            <person name="Rusch D."/>
            <person name="Podicherti R."/>
            <person name="Tsui H.-C.T."/>
            <person name="Winkler M.E."/>
        </authorList>
    </citation>
    <scope>NUCLEOTIDE SEQUENCE</scope>
</reference>
<protein>
    <submittedName>
        <fullName evidence="1">Uncharacterized protein</fullName>
    </submittedName>
</protein>
<gene>
    <name evidence="1" type="ORF">METZ01_LOCUS295641</name>
</gene>
<organism evidence="1">
    <name type="scientific">marine metagenome</name>
    <dbReference type="NCBI Taxonomy" id="408172"/>
    <lineage>
        <taxon>unclassified sequences</taxon>
        <taxon>metagenomes</taxon>
        <taxon>ecological metagenomes</taxon>
    </lineage>
</organism>
<proteinExistence type="predicted"/>
<dbReference type="AlphaFoldDB" id="A0A382M508"/>
<dbReference type="EMBL" id="UINC01090654">
    <property type="protein sequence ID" value="SVC42787.1"/>
    <property type="molecule type" value="Genomic_DNA"/>
</dbReference>
<accession>A0A382M508</accession>
<name>A0A382M508_9ZZZZ</name>
<evidence type="ECO:0000313" key="1">
    <source>
        <dbReference type="EMBL" id="SVC42787.1"/>
    </source>
</evidence>